<reference evidence="1" key="1">
    <citation type="submission" date="2018-02" db="EMBL/GenBank/DDBJ databases">
        <title>Rhizophora mucronata_Transcriptome.</title>
        <authorList>
            <person name="Meera S.P."/>
            <person name="Sreeshan A."/>
            <person name="Augustine A."/>
        </authorList>
    </citation>
    <scope>NUCLEOTIDE SEQUENCE</scope>
    <source>
        <tissue evidence="1">Leaf</tissue>
    </source>
</reference>
<dbReference type="EMBL" id="GGEC01010816">
    <property type="protein sequence ID" value="MBW91299.1"/>
    <property type="molecule type" value="Transcribed_RNA"/>
</dbReference>
<dbReference type="AlphaFoldDB" id="A0A2P2JCV0"/>
<evidence type="ECO:0000313" key="1">
    <source>
        <dbReference type="EMBL" id="MBW91299.1"/>
    </source>
</evidence>
<sequence>MTIRKIFAKAIFGDRRLLPDISEDTHWTSSFTKKGHVSEWGRSLGLSLVVSCAMYLQNCTDSPPSNHVLKSFTPSSRALALSEESFVTIS</sequence>
<accession>A0A2P2JCV0</accession>
<proteinExistence type="predicted"/>
<name>A0A2P2JCV0_RHIMU</name>
<organism evidence="1">
    <name type="scientific">Rhizophora mucronata</name>
    <name type="common">Asiatic mangrove</name>
    <dbReference type="NCBI Taxonomy" id="61149"/>
    <lineage>
        <taxon>Eukaryota</taxon>
        <taxon>Viridiplantae</taxon>
        <taxon>Streptophyta</taxon>
        <taxon>Embryophyta</taxon>
        <taxon>Tracheophyta</taxon>
        <taxon>Spermatophyta</taxon>
        <taxon>Magnoliopsida</taxon>
        <taxon>eudicotyledons</taxon>
        <taxon>Gunneridae</taxon>
        <taxon>Pentapetalae</taxon>
        <taxon>rosids</taxon>
        <taxon>fabids</taxon>
        <taxon>Malpighiales</taxon>
        <taxon>Rhizophoraceae</taxon>
        <taxon>Rhizophora</taxon>
    </lineage>
</organism>
<protein>
    <submittedName>
        <fullName evidence="1">Uncharacterized protein</fullName>
    </submittedName>
</protein>